<reference evidence="1 2" key="1">
    <citation type="submission" date="2017-08" db="EMBL/GenBank/DDBJ databases">
        <title>Acidophilic green algal genome provides insights into adaptation to an acidic environment.</title>
        <authorList>
            <person name="Hirooka S."/>
            <person name="Hirose Y."/>
            <person name="Kanesaki Y."/>
            <person name="Higuchi S."/>
            <person name="Fujiwara T."/>
            <person name="Onuma R."/>
            <person name="Era A."/>
            <person name="Ohbayashi R."/>
            <person name="Uzuka A."/>
            <person name="Nozaki H."/>
            <person name="Yoshikawa H."/>
            <person name="Miyagishima S.Y."/>
        </authorList>
    </citation>
    <scope>NUCLEOTIDE SEQUENCE [LARGE SCALE GENOMIC DNA]</scope>
    <source>
        <strain evidence="1 2">NIES-2499</strain>
    </source>
</reference>
<dbReference type="OrthoDB" id="539659at2759"/>
<name>A0A250XND4_9CHLO</name>
<dbReference type="PANTHER" id="PTHR36081">
    <property type="entry name" value="CELL WALL INTEGRITY/STRESS RESPONSE COMPONENT"/>
    <property type="match status" value="1"/>
</dbReference>
<gene>
    <name evidence="1" type="ORF">CEUSTIGMA_g11999.t1</name>
</gene>
<accession>A0A250XND4</accession>
<proteinExistence type="predicted"/>
<dbReference type="STRING" id="1157962.A0A250XND4"/>
<comment type="caution">
    <text evidence="1">The sequence shown here is derived from an EMBL/GenBank/DDBJ whole genome shotgun (WGS) entry which is preliminary data.</text>
</comment>
<evidence type="ECO:0000313" key="2">
    <source>
        <dbReference type="Proteomes" id="UP000232323"/>
    </source>
</evidence>
<sequence>MLQIKNTLLRCPRSSRGNRKTLKPNCTSYNTSVSTEQKVPSQLKFDHLLLPILDPSSYLTEGSKQVLATAVKLAQSGKITVLVVDEEGTTSENPSTRREAIQWHFNDKGFENYNILEKNISTPASVLIGDAVDDLCNDLVLISTEAVHAKHVDANQLAEFVSCPVMLIP</sequence>
<protein>
    <recommendedName>
        <fullName evidence="3">UspA domain-containing protein</fullName>
    </recommendedName>
</protein>
<organism evidence="1 2">
    <name type="scientific">Chlamydomonas eustigma</name>
    <dbReference type="NCBI Taxonomy" id="1157962"/>
    <lineage>
        <taxon>Eukaryota</taxon>
        <taxon>Viridiplantae</taxon>
        <taxon>Chlorophyta</taxon>
        <taxon>core chlorophytes</taxon>
        <taxon>Chlorophyceae</taxon>
        <taxon>CS clade</taxon>
        <taxon>Chlamydomonadales</taxon>
        <taxon>Chlamydomonadaceae</taxon>
        <taxon>Chlamydomonas</taxon>
    </lineage>
</organism>
<dbReference type="Proteomes" id="UP000232323">
    <property type="component" value="Unassembled WGS sequence"/>
</dbReference>
<evidence type="ECO:0008006" key="3">
    <source>
        <dbReference type="Google" id="ProtNLM"/>
    </source>
</evidence>
<keyword evidence="2" id="KW-1185">Reference proteome</keyword>
<dbReference type="AlphaFoldDB" id="A0A250XND4"/>
<evidence type="ECO:0000313" key="1">
    <source>
        <dbReference type="EMBL" id="GAX84578.1"/>
    </source>
</evidence>
<dbReference type="PANTHER" id="PTHR36081:SF1">
    <property type="entry name" value="CELL WALL INTEGRITY_STRESS RESPONSE COMPONENT"/>
    <property type="match status" value="1"/>
</dbReference>
<dbReference type="EMBL" id="BEGY01000129">
    <property type="protein sequence ID" value="GAX84578.1"/>
    <property type="molecule type" value="Genomic_DNA"/>
</dbReference>